<evidence type="ECO:0000313" key="3">
    <source>
        <dbReference type="Proteomes" id="UP000250369"/>
    </source>
</evidence>
<dbReference type="Proteomes" id="UP000250369">
    <property type="component" value="Unassembled WGS sequence"/>
</dbReference>
<keyword evidence="3" id="KW-1185">Reference proteome</keyword>
<evidence type="ECO:0000313" key="2">
    <source>
        <dbReference type="EMBL" id="RAV18536.1"/>
    </source>
</evidence>
<name>A0A329MGK5_9BACL</name>
<dbReference type="CDD" id="cd00207">
    <property type="entry name" value="fer2"/>
    <property type="match status" value="1"/>
</dbReference>
<reference evidence="2 3" key="1">
    <citation type="journal article" date="2009" name="Int. J. Syst. Evol. Microbiol.">
        <title>Paenibacillus contaminans sp. nov., isolated from a contaminated laboratory plate.</title>
        <authorList>
            <person name="Chou J.H."/>
            <person name="Lee J.H."/>
            <person name="Lin M.C."/>
            <person name="Chang P.S."/>
            <person name="Arun A.B."/>
            <person name="Young C.C."/>
            <person name="Chen W.M."/>
        </authorList>
    </citation>
    <scope>NUCLEOTIDE SEQUENCE [LARGE SCALE GENOMIC DNA]</scope>
    <source>
        <strain evidence="2 3">CKOBP-6</strain>
    </source>
</reference>
<dbReference type="AlphaFoldDB" id="A0A329MGK5"/>
<proteinExistence type="predicted"/>
<feature type="domain" description="2Fe-2S ferredoxin-type" evidence="1">
    <location>
        <begin position="1"/>
        <end position="97"/>
    </location>
</feature>
<gene>
    <name evidence="2" type="ORF">DQG23_24860</name>
</gene>
<dbReference type="InterPro" id="IPR012675">
    <property type="entry name" value="Beta-grasp_dom_sf"/>
</dbReference>
<accession>A0A329MGK5</accession>
<comment type="caution">
    <text evidence="2">The sequence shown here is derived from an EMBL/GenBank/DDBJ whole genome shotgun (WGS) entry which is preliminary data.</text>
</comment>
<sequence length="97" mass="10576">MIELKGKHVHKSVPAEPGITVLKLALKHDVDWGHLCTRGTCCRCRCFVAAGMEHLAPPTVVELDALDPEELEEGYRLGCQAVVTGEGPMSVANKTYF</sequence>
<dbReference type="Gene3D" id="3.10.20.30">
    <property type="match status" value="1"/>
</dbReference>
<dbReference type="GO" id="GO:0051536">
    <property type="term" value="F:iron-sulfur cluster binding"/>
    <property type="evidence" value="ECO:0007669"/>
    <property type="project" value="InterPro"/>
</dbReference>
<dbReference type="InterPro" id="IPR036010">
    <property type="entry name" value="2Fe-2S_ferredoxin-like_sf"/>
</dbReference>
<dbReference type="RefSeq" id="WP_113033725.1">
    <property type="nucleotide sequence ID" value="NZ_QMFB01000016.1"/>
</dbReference>
<dbReference type="OrthoDB" id="9807864at2"/>
<organism evidence="2 3">
    <name type="scientific">Paenibacillus contaminans</name>
    <dbReference type="NCBI Taxonomy" id="450362"/>
    <lineage>
        <taxon>Bacteria</taxon>
        <taxon>Bacillati</taxon>
        <taxon>Bacillota</taxon>
        <taxon>Bacilli</taxon>
        <taxon>Bacillales</taxon>
        <taxon>Paenibacillaceae</taxon>
        <taxon>Paenibacillus</taxon>
    </lineage>
</organism>
<dbReference type="PROSITE" id="PS51085">
    <property type="entry name" value="2FE2S_FER_2"/>
    <property type="match status" value="1"/>
</dbReference>
<dbReference type="EMBL" id="QMFB01000016">
    <property type="protein sequence ID" value="RAV18536.1"/>
    <property type="molecule type" value="Genomic_DNA"/>
</dbReference>
<protein>
    <submittedName>
        <fullName evidence="2">Ferredoxin</fullName>
    </submittedName>
</protein>
<dbReference type="Pfam" id="PF00111">
    <property type="entry name" value="Fer2"/>
    <property type="match status" value="1"/>
</dbReference>
<dbReference type="SUPFAM" id="SSF54292">
    <property type="entry name" value="2Fe-2S ferredoxin-like"/>
    <property type="match status" value="1"/>
</dbReference>
<evidence type="ECO:0000259" key="1">
    <source>
        <dbReference type="PROSITE" id="PS51085"/>
    </source>
</evidence>
<dbReference type="InterPro" id="IPR001041">
    <property type="entry name" value="2Fe-2S_ferredoxin-type"/>
</dbReference>